<feature type="signal peptide" evidence="3">
    <location>
        <begin position="1"/>
        <end position="16"/>
    </location>
</feature>
<evidence type="ECO:0000259" key="4">
    <source>
        <dbReference type="PROSITE" id="PS50835"/>
    </source>
</evidence>
<feature type="chain" id="PRO_5029453870" description="Platelet-derived growth factor receptor-like protein" evidence="3">
    <location>
        <begin position="17"/>
        <end position="175"/>
    </location>
</feature>
<dbReference type="SUPFAM" id="SSF48726">
    <property type="entry name" value="Immunoglobulin"/>
    <property type="match status" value="1"/>
</dbReference>
<reference evidence="5" key="1">
    <citation type="submission" date="2020-06" db="EMBL/GenBank/DDBJ databases">
        <title>Draft genome of Bugula neritina, a colonial animal packing powerful symbionts and potential medicines.</title>
        <authorList>
            <person name="Rayko M."/>
        </authorList>
    </citation>
    <scope>NUCLEOTIDE SEQUENCE [LARGE SCALE GENOMIC DNA]</scope>
    <source>
        <strain evidence="5">Kwan_BN1</strain>
    </source>
</reference>
<name>A0A7J7JNF9_BUGNE</name>
<dbReference type="AlphaFoldDB" id="A0A7J7JNF9"/>
<evidence type="ECO:0000256" key="1">
    <source>
        <dbReference type="ARBA" id="ARBA00011360"/>
    </source>
</evidence>
<accession>A0A7J7JNF9</accession>
<gene>
    <name evidence="5" type="ORF">EB796_014527</name>
</gene>
<dbReference type="PROSITE" id="PS50835">
    <property type="entry name" value="IG_LIKE"/>
    <property type="match status" value="1"/>
</dbReference>
<dbReference type="InterPro" id="IPR013783">
    <property type="entry name" value="Ig-like_fold"/>
</dbReference>
<protein>
    <recommendedName>
        <fullName evidence="2">Platelet-derived growth factor receptor-like protein</fullName>
    </recommendedName>
</protein>
<dbReference type="Pfam" id="PF00047">
    <property type="entry name" value="ig"/>
    <property type="match status" value="1"/>
</dbReference>
<feature type="domain" description="Ig-like" evidence="4">
    <location>
        <begin position="27"/>
        <end position="111"/>
    </location>
</feature>
<dbReference type="Gene3D" id="2.60.40.10">
    <property type="entry name" value="Immunoglobulins"/>
    <property type="match status" value="1"/>
</dbReference>
<evidence type="ECO:0000256" key="3">
    <source>
        <dbReference type="SAM" id="SignalP"/>
    </source>
</evidence>
<dbReference type="InterPro" id="IPR003599">
    <property type="entry name" value="Ig_sub"/>
</dbReference>
<proteinExistence type="predicted"/>
<dbReference type="InterPro" id="IPR042495">
    <property type="entry name" value="PDGFRL"/>
</dbReference>
<dbReference type="InterPro" id="IPR036179">
    <property type="entry name" value="Ig-like_dom_sf"/>
</dbReference>
<comment type="subunit">
    <text evidence="1">Forms a complex composed of PDGFRL, TNK2 and GRB2.</text>
</comment>
<evidence type="ECO:0000313" key="6">
    <source>
        <dbReference type="Proteomes" id="UP000593567"/>
    </source>
</evidence>
<comment type="caution">
    <text evidence="5">The sequence shown here is derived from an EMBL/GenBank/DDBJ whole genome shotgun (WGS) entry which is preliminary data.</text>
</comment>
<dbReference type="SMART" id="SM00409">
    <property type="entry name" value="IG"/>
    <property type="match status" value="1"/>
</dbReference>
<dbReference type="InterPro" id="IPR007110">
    <property type="entry name" value="Ig-like_dom"/>
</dbReference>
<dbReference type="PANTHER" id="PTHR15360:SF5">
    <property type="entry name" value="PLATELET-DERIVED GROWTH FACTOR RECEPTOR-LIKE PROTEIN"/>
    <property type="match status" value="1"/>
</dbReference>
<dbReference type="PANTHER" id="PTHR15360">
    <property type="entry name" value="PLATELET-DERIVED GROWTH FACTOR RECEPTOR LIKE"/>
    <property type="match status" value="1"/>
</dbReference>
<evidence type="ECO:0000313" key="5">
    <source>
        <dbReference type="EMBL" id="KAF6027161.1"/>
    </source>
</evidence>
<keyword evidence="6" id="KW-1185">Reference proteome</keyword>
<dbReference type="InterPro" id="IPR013151">
    <property type="entry name" value="Immunoglobulin_dom"/>
</dbReference>
<dbReference type="EMBL" id="VXIV02002131">
    <property type="protein sequence ID" value="KAF6027161.1"/>
    <property type="molecule type" value="Genomic_DNA"/>
</dbReference>
<dbReference type="Proteomes" id="UP000593567">
    <property type="component" value="Unassembled WGS sequence"/>
</dbReference>
<organism evidence="5 6">
    <name type="scientific">Bugula neritina</name>
    <name type="common">Brown bryozoan</name>
    <name type="synonym">Sertularia neritina</name>
    <dbReference type="NCBI Taxonomy" id="10212"/>
    <lineage>
        <taxon>Eukaryota</taxon>
        <taxon>Metazoa</taxon>
        <taxon>Spiralia</taxon>
        <taxon>Lophotrochozoa</taxon>
        <taxon>Bryozoa</taxon>
        <taxon>Gymnolaemata</taxon>
        <taxon>Cheilostomatida</taxon>
        <taxon>Flustrina</taxon>
        <taxon>Buguloidea</taxon>
        <taxon>Bugulidae</taxon>
        <taxon>Bugula</taxon>
    </lineage>
</organism>
<keyword evidence="3" id="KW-0732">Signal</keyword>
<sequence>MKSISILVFVLVFCEGRYLGLVDDVVPKFMLHTTIHDDIVLETGESIQLTCSSKMPGSVSWSYPRQKQPNEVEEPTVTILEEVVNENGADQYISKLIVANITTNDTGLYECSCMGVATQNVPHIIQTHAAASDVISSYDVYVFVSDPTELFQEEHAGIRQPLTGSHGRMLSFHVL</sequence>
<evidence type="ECO:0000256" key="2">
    <source>
        <dbReference type="ARBA" id="ARBA00019671"/>
    </source>
</evidence>